<organism evidence="2 3">
    <name type="scientific">Limnobaculum xujianqingii</name>
    <dbReference type="NCBI Taxonomy" id="2738837"/>
    <lineage>
        <taxon>Bacteria</taxon>
        <taxon>Pseudomonadati</taxon>
        <taxon>Pseudomonadota</taxon>
        <taxon>Gammaproteobacteria</taxon>
        <taxon>Enterobacterales</taxon>
        <taxon>Budviciaceae</taxon>
        <taxon>Limnobaculum</taxon>
    </lineage>
</organism>
<keyword evidence="4" id="KW-1185">Reference proteome</keyword>
<evidence type="ECO:0000313" key="1">
    <source>
        <dbReference type="EMBL" id="MBK5073221.1"/>
    </source>
</evidence>
<comment type="caution">
    <text evidence="2">The sequence shown here is derived from an EMBL/GenBank/DDBJ whole genome shotgun (WGS) entry which is preliminary data.</text>
</comment>
<dbReference type="EMBL" id="JADRCP010000001">
    <property type="protein sequence ID" value="MBK5176530.1"/>
    <property type="molecule type" value="Genomic_DNA"/>
</dbReference>
<dbReference type="RefSeq" id="WP_322091310.1">
    <property type="nucleotide sequence ID" value="NZ_JADRCP010000001.1"/>
</dbReference>
<gene>
    <name evidence="2" type="ORF">I2492_09355</name>
    <name evidence="1" type="ORF">I2493_09355</name>
</gene>
<dbReference type="Proteomes" id="UP001296969">
    <property type="component" value="Unassembled WGS sequence"/>
</dbReference>
<dbReference type="NCBIfam" id="TIGR01644">
    <property type="entry name" value="phage_P2_V"/>
    <property type="match status" value="1"/>
</dbReference>
<dbReference type="Gene3D" id="6.20.150.10">
    <property type="match status" value="1"/>
</dbReference>
<dbReference type="InterPro" id="IPR013046">
    <property type="entry name" value="GpV/Gp45"/>
</dbReference>
<proteinExistence type="predicted"/>
<dbReference type="EMBL" id="JADRCQ010000001">
    <property type="protein sequence ID" value="MBK5073221.1"/>
    <property type="molecule type" value="Genomic_DNA"/>
</dbReference>
<evidence type="ECO:0000313" key="3">
    <source>
        <dbReference type="Proteomes" id="UP000807542"/>
    </source>
</evidence>
<dbReference type="Proteomes" id="UP000807542">
    <property type="component" value="Unassembled WGS sequence"/>
</dbReference>
<dbReference type="Gene3D" id="2.40.50.230">
    <property type="entry name" value="Gp5 N-terminal domain"/>
    <property type="match status" value="1"/>
</dbReference>
<dbReference type="InterPro" id="IPR037026">
    <property type="entry name" value="Vgr_OB-fold_dom_sf"/>
</dbReference>
<dbReference type="AlphaFoldDB" id="A0A9D7AI72"/>
<reference evidence="2 4" key="1">
    <citation type="submission" date="2020-11" db="EMBL/GenBank/DDBJ databases">
        <title>Insectihabitans protaetiae gen. nov. sp. nov. and Insectihabitans allomyrinae sp. nov., isolated from larvae of Protaetia brevitarsis seulensis and Allomyrina dichotoma, respectively.</title>
        <authorList>
            <person name="Lee S.D."/>
            <person name="Byeon Y.-S."/>
            <person name="Kim S.-M."/>
            <person name="Yang H.L."/>
            <person name="Kim I.S."/>
        </authorList>
    </citation>
    <scope>NUCLEOTIDE SEQUENCE</scope>
    <source>
        <strain evidence="2">CWB-B4</strain>
        <strain evidence="1 4">CWB-B43</strain>
    </source>
</reference>
<accession>A0A9D7AI72</accession>
<evidence type="ECO:0000313" key="4">
    <source>
        <dbReference type="Proteomes" id="UP001296969"/>
    </source>
</evidence>
<protein>
    <submittedName>
        <fullName evidence="2">Phage baseplate assembly protein V</fullName>
    </submittedName>
</protein>
<sequence length="196" mass="20486">MDINDCIKQGVVVSITPRTARVEFPDSDNLPSFDLRILTPQTKTDKQQTTLAIGSQVACLMLPNGSSEGFILGSFYSDGDPEPVNSLDKSFHILTADGTVIEYDNKSQTYTINTPGQVVIKAAKTVDIDCPIVNIKGNVNIDGVLTVTNGITSKGLMTGEGNMNMTGTITTTGQITAGGGLSVQGDINATGSINGG</sequence>
<name>A0A9D7AI72_9GAMM</name>
<evidence type="ECO:0000313" key="2">
    <source>
        <dbReference type="EMBL" id="MBK5176530.1"/>
    </source>
</evidence>